<dbReference type="GO" id="GO:0000398">
    <property type="term" value="P:mRNA splicing, via spliceosome"/>
    <property type="evidence" value="ECO:0007669"/>
    <property type="project" value="TreeGrafter"/>
</dbReference>
<dbReference type="Proteomes" id="UP001378960">
    <property type="component" value="Unassembled WGS sequence"/>
</dbReference>
<dbReference type="PRINTS" id="PR00320">
    <property type="entry name" value="GPROTEINBRPT"/>
</dbReference>
<feature type="repeat" description="WD" evidence="3">
    <location>
        <begin position="255"/>
        <end position="296"/>
    </location>
</feature>
<evidence type="ECO:0000256" key="1">
    <source>
        <dbReference type="ARBA" id="ARBA00022574"/>
    </source>
</evidence>
<dbReference type="PANTHER" id="PTHR19846:SF0">
    <property type="entry name" value="PRE-MRNA PROCESSING FACTOR 4"/>
    <property type="match status" value="1"/>
</dbReference>
<feature type="repeat" description="WD" evidence="3">
    <location>
        <begin position="167"/>
        <end position="208"/>
    </location>
</feature>
<dbReference type="PROSITE" id="PS50294">
    <property type="entry name" value="WD_REPEATS_REGION"/>
    <property type="match status" value="3"/>
</dbReference>
<dbReference type="AlphaFoldDB" id="A0AAV5RBL0"/>
<dbReference type="InterPro" id="IPR001680">
    <property type="entry name" value="WD40_rpt"/>
</dbReference>
<dbReference type="PANTHER" id="PTHR19846">
    <property type="entry name" value="WD40 REPEAT PROTEIN"/>
    <property type="match status" value="1"/>
</dbReference>
<keyword evidence="1 3" id="KW-0853">WD repeat</keyword>
<comment type="caution">
    <text evidence="4">The sequence shown here is derived from an EMBL/GenBank/DDBJ whole genome shotgun (WGS) entry which is preliminary data.</text>
</comment>
<evidence type="ECO:0000256" key="3">
    <source>
        <dbReference type="PROSITE-ProRule" id="PRU00221"/>
    </source>
</evidence>
<dbReference type="GO" id="GO:0046540">
    <property type="term" value="C:U4/U6 x U5 tri-snRNP complex"/>
    <property type="evidence" value="ECO:0007669"/>
    <property type="project" value="TreeGrafter"/>
</dbReference>
<dbReference type="InterPro" id="IPR019775">
    <property type="entry name" value="WD40_repeat_CS"/>
</dbReference>
<dbReference type="GO" id="GO:0017070">
    <property type="term" value="F:U6 snRNA binding"/>
    <property type="evidence" value="ECO:0007669"/>
    <property type="project" value="TreeGrafter"/>
</dbReference>
<dbReference type="GO" id="GO:0030621">
    <property type="term" value="F:U4 snRNA binding"/>
    <property type="evidence" value="ECO:0007669"/>
    <property type="project" value="TreeGrafter"/>
</dbReference>
<evidence type="ECO:0000313" key="5">
    <source>
        <dbReference type="Proteomes" id="UP001378960"/>
    </source>
</evidence>
<dbReference type="Pfam" id="PF00400">
    <property type="entry name" value="WD40"/>
    <property type="match status" value="3"/>
</dbReference>
<dbReference type="CDD" id="cd00200">
    <property type="entry name" value="WD40"/>
    <property type="match status" value="1"/>
</dbReference>
<dbReference type="PROSITE" id="PS00678">
    <property type="entry name" value="WD_REPEATS_1"/>
    <property type="match status" value="2"/>
</dbReference>
<keyword evidence="5" id="KW-1185">Reference proteome</keyword>
<dbReference type="Gene3D" id="2.130.10.10">
    <property type="entry name" value="YVTN repeat-like/Quinoprotein amine dehydrogenase"/>
    <property type="match status" value="2"/>
</dbReference>
<sequence>MSSDDNIDDNEDFYTPGPDILFNIRSNIKNYSFEKANKRLKLQYDLQKNFNSLNNLKFRRSIYNKLSNLSLQGSQIISNRFTSSISYSKNLNYLSVSSWNGNVYLLNPIDLSILKTFNNLHNEKILSSTWNNNNNSLFTGGSNGKINIILNPINEEINEVPNIISINAHNNSRINDIKFHPTYNYFTSASSDFTWKLWDIETNKELFTQEGHSDIINSLSYHPDGSLLASAGNDLILKLWDLRSGNLILNLNENQNDHTNSIHSLDWRLNGYHLASGGSDNQLIIWDIRMMKKLSNVLSHNKLITNIKFTNSNNETLLSTGYDGNLSLTSCDNWITFKKLNTLDKIMSLEIIENENENENTDLTIFTGGWDRSVKLFKI</sequence>
<organism evidence="4 5">
    <name type="scientific">Pichia kluyveri</name>
    <name type="common">Yeast</name>
    <dbReference type="NCBI Taxonomy" id="36015"/>
    <lineage>
        <taxon>Eukaryota</taxon>
        <taxon>Fungi</taxon>
        <taxon>Dikarya</taxon>
        <taxon>Ascomycota</taxon>
        <taxon>Saccharomycotina</taxon>
        <taxon>Pichiomycetes</taxon>
        <taxon>Pichiales</taxon>
        <taxon>Pichiaceae</taxon>
        <taxon>Pichia</taxon>
    </lineage>
</organism>
<dbReference type="SMART" id="SM00320">
    <property type="entry name" value="WD40"/>
    <property type="match status" value="7"/>
</dbReference>
<name>A0AAV5RBL0_PICKL</name>
<gene>
    <name evidence="4" type="ORF">DAPK24_049650</name>
</gene>
<protein>
    <submittedName>
        <fullName evidence="4">U4/U6-U5 snRNP complex subunit</fullName>
    </submittedName>
</protein>
<dbReference type="SUPFAM" id="SSF50978">
    <property type="entry name" value="WD40 repeat-like"/>
    <property type="match status" value="1"/>
</dbReference>
<feature type="repeat" description="WD" evidence="3">
    <location>
        <begin position="209"/>
        <end position="250"/>
    </location>
</feature>
<keyword evidence="2" id="KW-0677">Repeat</keyword>
<dbReference type="EMBL" id="BTGB01000009">
    <property type="protein sequence ID" value="GMM48367.1"/>
    <property type="molecule type" value="Genomic_DNA"/>
</dbReference>
<proteinExistence type="predicted"/>
<dbReference type="PROSITE" id="PS50082">
    <property type="entry name" value="WD_REPEATS_2"/>
    <property type="match status" value="3"/>
</dbReference>
<dbReference type="InterPro" id="IPR036322">
    <property type="entry name" value="WD40_repeat_dom_sf"/>
</dbReference>
<reference evidence="4 5" key="1">
    <citation type="journal article" date="2023" name="Elife">
        <title>Identification of key yeast species and microbe-microbe interactions impacting larval growth of Drosophila in the wild.</title>
        <authorList>
            <person name="Mure A."/>
            <person name="Sugiura Y."/>
            <person name="Maeda R."/>
            <person name="Honda K."/>
            <person name="Sakurai N."/>
            <person name="Takahashi Y."/>
            <person name="Watada M."/>
            <person name="Katoh T."/>
            <person name="Gotoh A."/>
            <person name="Gotoh Y."/>
            <person name="Taniguchi I."/>
            <person name="Nakamura K."/>
            <person name="Hayashi T."/>
            <person name="Katayama T."/>
            <person name="Uemura T."/>
            <person name="Hattori Y."/>
        </authorList>
    </citation>
    <scope>NUCLEOTIDE SEQUENCE [LARGE SCALE GENOMIC DNA]</scope>
    <source>
        <strain evidence="4 5">PK-24</strain>
    </source>
</reference>
<dbReference type="InterPro" id="IPR015943">
    <property type="entry name" value="WD40/YVTN_repeat-like_dom_sf"/>
</dbReference>
<evidence type="ECO:0000313" key="4">
    <source>
        <dbReference type="EMBL" id="GMM48367.1"/>
    </source>
</evidence>
<dbReference type="InterPro" id="IPR020472">
    <property type="entry name" value="WD40_PAC1"/>
</dbReference>
<evidence type="ECO:0000256" key="2">
    <source>
        <dbReference type="ARBA" id="ARBA00022737"/>
    </source>
</evidence>
<accession>A0AAV5RBL0</accession>